<keyword evidence="3" id="KW-0408">Iron</keyword>
<gene>
    <name evidence="5" type="ORF">HUK38_12810</name>
</gene>
<dbReference type="PANTHER" id="PTHR37164:SF1">
    <property type="entry name" value="BACTERIOHEMERYTHRIN"/>
    <property type="match status" value="1"/>
</dbReference>
<evidence type="ECO:0000256" key="3">
    <source>
        <dbReference type="ARBA" id="ARBA00023004"/>
    </source>
</evidence>
<comment type="similarity">
    <text evidence="1">Belongs to the hemerythrin family.</text>
</comment>
<dbReference type="InterPro" id="IPR012827">
    <property type="entry name" value="Hemerythrin_metal-bd"/>
</dbReference>
<proteinExistence type="inferred from homology"/>
<dbReference type="EMBL" id="JABVCQ010000035">
    <property type="protein sequence ID" value="MBB1127097.1"/>
    <property type="molecule type" value="Genomic_DNA"/>
</dbReference>
<keyword evidence="2" id="KW-0479">Metal-binding</keyword>
<feature type="domain" description="Hemerythrin-like" evidence="4">
    <location>
        <begin position="15"/>
        <end position="124"/>
    </location>
</feature>
<dbReference type="PANTHER" id="PTHR37164">
    <property type="entry name" value="BACTERIOHEMERYTHRIN"/>
    <property type="match status" value="1"/>
</dbReference>
<evidence type="ECO:0000256" key="2">
    <source>
        <dbReference type="ARBA" id="ARBA00022723"/>
    </source>
</evidence>
<dbReference type="InterPro" id="IPR035938">
    <property type="entry name" value="Hemerythrin-like_sf"/>
</dbReference>
<dbReference type="GO" id="GO:0046872">
    <property type="term" value="F:metal ion binding"/>
    <property type="evidence" value="ECO:0007669"/>
    <property type="project" value="UniProtKB-KW"/>
</dbReference>
<dbReference type="Gene3D" id="1.20.120.50">
    <property type="entry name" value="Hemerythrin-like"/>
    <property type="match status" value="1"/>
</dbReference>
<protein>
    <submittedName>
        <fullName evidence="5">Hemerythrin family protein</fullName>
    </submittedName>
</protein>
<evidence type="ECO:0000259" key="4">
    <source>
        <dbReference type="Pfam" id="PF01814"/>
    </source>
</evidence>
<evidence type="ECO:0000256" key="1">
    <source>
        <dbReference type="ARBA" id="ARBA00010587"/>
    </source>
</evidence>
<dbReference type="NCBIfam" id="TIGR02481">
    <property type="entry name" value="hemeryth_dom"/>
    <property type="match status" value="1"/>
</dbReference>
<keyword evidence="6" id="KW-1185">Reference proteome</keyword>
<evidence type="ECO:0000313" key="6">
    <source>
        <dbReference type="Proteomes" id="UP000548632"/>
    </source>
</evidence>
<dbReference type="AlphaFoldDB" id="A0A839HKA4"/>
<accession>A0A839HKA4</accession>
<organism evidence="5 6">
    <name type="scientific">Thiospirillum jenense</name>
    <dbReference type="NCBI Taxonomy" id="1653858"/>
    <lineage>
        <taxon>Bacteria</taxon>
        <taxon>Pseudomonadati</taxon>
        <taxon>Pseudomonadota</taxon>
        <taxon>Gammaproteobacteria</taxon>
        <taxon>Chromatiales</taxon>
        <taxon>Chromatiaceae</taxon>
        <taxon>Thiospirillum</taxon>
    </lineage>
</organism>
<dbReference type="CDD" id="cd12107">
    <property type="entry name" value="Hemerythrin"/>
    <property type="match status" value="1"/>
</dbReference>
<reference evidence="5 6" key="1">
    <citation type="journal article" date="2020" name="Arch. Microbiol.">
        <title>The genome sequence of the giant phototrophic gammaproteobacterium Thiospirillum jenense gives insight into its physiological properties and phylogenetic relationships.</title>
        <authorList>
            <person name="Imhoff J.F."/>
            <person name="Meyer T.E."/>
            <person name="Kyndt J.A."/>
        </authorList>
    </citation>
    <scope>NUCLEOTIDE SEQUENCE [LARGE SCALE GENOMIC DNA]</scope>
    <source>
        <strain evidence="5 6">DSM 216</strain>
    </source>
</reference>
<name>A0A839HKA4_9GAMM</name>
<dbReference type="Proteomes" id="UP000548632">
    <property type="component" value="Unassembled WGS sequence"/>
</dbReference>
<sequence length="135" mass="15964">MVEFLVWRPEWLLDIPALDADHHQMVVLINQLADLDDPTPLTTRLTALLVHLQQHFVIERDFLRTIHYPELPEHCSDHALALAELIDLQRRVHVTQQATLTIDELQGIKRWFFNHVIAEDRLFASYYRQIQARQP</sequence>
<dbReference type="InterPro" id="IPR050669">
    <property type="entry name" value="Hemerythrin"/>
</dbReference>
<dbReference type="RefSeq" id="WP_182584721.1">
    <property type="nucleotide sequence ID" value="NZ_JABVCQ010000035.1"/>
</dbReference>
<comment type="caution">
    <text evidence="5">The sequence shown here is derived from an EMBL/GenBank/DDBJ whole genome shotgun (WGS) entry which is preliminary data.</text>
</comment>
<dbReference type="Pfam" id="PF01814">
    <property type="entry name" value="Hemerythrin"/>
    <property type="match status" value="1"/>
</dbReference>
<dbReference type="SUPFAM" id="SSF47188">
    <property type="entry name" value="Hemerythrin-like"/>
    <property type="match status" value="1"/>
</dbReference>
<evidence type="ECO:0000313" key="5">
    <source>
        <dbReference type="EMBL" id="MBB1127097.1"/>
    </source>
</evidence>
<dbReference type="InterPro" id="IPR012312">
    <property type="entry name" value="Hemerythrin-like"/>
</dbReference>